<feature type="signal peptide" evidence="1">
    <location>
        <begin position="1"/>
        <end position="27"/>
    </location>
</feature>
<name>A0ABY9T0A2_BREBE</name>
<evidence type="ECO:0008006" key="4">
    <source>
        <dbReference type="Google" id="ProtNLM"/>
    </source>
</evidence>
<keyword evidence="1" id="KW-0732">Signal</keyword>
<evidence type="ECO:0000313" key="3">
    <source>
        <dbReference type="Proteomes" id="UP001256827"/>
    </source>
</evidence>
<evidence type="ECO:0000256" key="1">
    <source>
        <dbReference type="SAM" id="SignalP"/>
    </source>
</evidence>
<dbReference type="InterPro" id="IPR008928">
    <property type="entry name" value="6-hairpin_glycosidase_sf"/>
</dbReference>
<dbReference type="SUPFAM" id="SSF48208">
    <property type="entry name" value="Six-hairpin glycosidases"/>
    <property type="match status" value="1"/>
</dbReference>
<reference evidence="2 3" key="1">
    <citation type="submission" date="2023-09" db="EMBL/GenBank/DDBJ databases">
        <title>Complete Genome and Methylome dissection of Bacillus brevis NEB573 original source of BbsI restriction endonuclease.</title>
        <authorList>
            <person name="Fomenkov A."/>
            <person name="Roberts R.D."/>
        </authorList>
    </citation>
    <scope>NUCLEOTIDE SEQUENCE [LARGE SCALE GENOMIC DNA]</scope>
    <source>
        <strain evidence="2 3">NEB573</strain>
    </source>
</reference>
<dbReference type="Gene3D" id="1.50.10.20">
    <property type="match status" value="1"/>
</dbReference>
<dbReference type="Proteomes" id="UP001256827">
    <property type="component" value="Chromosome"/>
</dbReference>
<sequence>MKRRQKAMLILTVLLVWNLAVSNQSWAAEKKEPLRQERLERLERAAGFILRQQDEHGAIVESGYINTDSNMLYAMMGLISAYDLTRNPAYLRAVERGMRWLMRVQTPEGDWHLSYKRAGEGYVPAVPGSYRQFSAIRGIDTTMALFIYVAREVDRRTDKPELRQQLRGAAKRAYRFLVRYNLDPADGLYWSSYQLAKESRARSIRDYGLYKVKYAADNAETYAGLVAAAALFPESPAERQAEKLKSSFAGFFDPDRRLYAVMLDGKGKQSLRPSYARWFANGWSACLIPDTPMFSLALREMSGKINKEGAFPQWEGAYTLSTLSYLLGLQAHSLTDAGKEAAERHLFAMQQDNGGVADSSESTSTYVNVAGMFILYLAREMQR</sequence>
<proteinExistence type="predicted"/>
<feature type="chain" id="PRO_5047470881" description="Glycosyltransferase" evidence="1">
    <location>
        <begin position="28"/>
        <end position="383"/>
    </location>
</feature>
<protein>
    <recommendedName>
        <fullName evidence="4">Glycosyltransferase</fullName>
    </recommendedName>
</protein>
<organism evidence="2 3">
    <name type="scientific">Brevibacillus brevis</name>
    <name type="common">Bacillus brevis</name>
    <dbReference type="NCBI Taxonomy" id="1393"/>
    <lineage>
        <taxon>Bacteria</taxon>
        <taxon>Bacillati</taxon>
        <taxon>Bacillota</taxon>
        <taxon>Bacilli</taxon>
        <taxon>Bacillales</taxon>
        <taxon>Paenibacillaceae</taxon>
        <taxon>Brevibacillus</taxon>
    </lineage>
</organism>
<accession>A0ABY9T0A2</accession>
<dbReference type="RefSeq" id="WP_310765018.1">
    <property type="nucleotide sequence ID" value="NZ_CP134050.1"/>
</dbReference>
<gene>
    <name evidence="2" type="ORF">RGB73_22860</name>
</gene>
<dbReference type="EMBL" id="CP134050">
    <property type="protein sequence ID" value="WNC13509.1"/>
    <property type="molecule type" value="Genomic_DNA"/>
</dbReference>
<keyword evidence="3" id="KW-1185">Reference proteome</keyword>
<evidence type="ECO:0000313" key="2">
    <source>
        <dbReference type="EMBL" id="WNC13509.1"/>
    </source>
</evidence>